<keyword evidence="2" id="KW-1185">Reference proteome</keyword>
<reference evidence="1 2" key="1">
    <citation type="submission" date="2023-10" db="EMBL/GenBank/DDBJ databases">
        <title>179-bfca-hs.</title>
        <authorList>
            <person name="Miliotis G."/>
            <person name="Sengupta P."/>
            <person name="Hameed A."/>
            <person name="Chuvochina M."/>
            <person name="Mcdonagh F."/>
            <person name="Simpson A.C."/>
            <person name="Singh N.K."/>
            <person name="Rekha P.D."/>
            <person name="Raman K."/>
            <person name="Hugenholtz P."/>
            <person name="Venkateswaran K."/>
        </authorList>
    </citation>
    <scope>NUCLEOTIDE SEQUENCE [LARGE SCALE GENOMIC DNA]</scope>
    <source>
        <strain evidence="1 2">179-BFC-A-HS</strain>
    </source>
</reference>
<organism evidence="1 2">
    <name type="scientific">Tigheibacillus jepli</name>
    <dbReference type="NCBI Taxonomy" id="3035914"/>
    <lineage>
        <taxon>Bacteria</taxon>
        <taxon>Bacillati</taxon>
        <taxon>Bacillota</taxon>
        <taxon>Bacilli</taxon>
        <taxon>Bacillales</taxon>
        <taxon>Bacillaceae</taxon>
        <taxon>Tigheibacillus</taxon>
    </lineage>
</organism>
<dbReference type="Proteomes" id="UP001228376">
    <property type="component" value="Unassembled WGS sequence"/>
</dbReference>
<evidence type="ECO:0008006" key="3">
    <source>
        <dbReference type="Google" id="ProtNLM"/>
    </source>
</evidence>
<accession>A0ABU5CIX6</accession>
<sequence length="138" mass="14992">MGMLKSRAHWVTYAFGTTFTSVVGTKGAGTLTKGAATSAKAGAATVKAGAKQAVEHARNLDIAKLLPYNQQYQLAGVNVPFNVVDGRNLLDQQLKKADRVIGDPGNVINRIRYGEQYTKVNNKKTLKPNIKYNIVEML</sequence>
<dbReference type="RefSeq" id="WP_306066410.1">
    <property type="nucleotide sequence ID" value="NZ_JAROCA020000001.1"/>
</dbReference>
<protein>
    <recommendedName>
        <fullName evidence="3">Pre-toxin TG domain-containing protein</fullName>
    </recommendedName>
</protein>
<dbReference type="EMBL" id="JAROCA020000001">
    <property type="protein sequence ID" value="MDY0406307.1"/>
    <property type="molecule type" value="Genomic_DNA"/>
</dbReference>
<comment type="caution">
    <text evidence="1">The sequence shown here is derived from an EMBL/GenBank/DDBJ whole genome shotgun (WGS) entry which is preliminary data.</text>
</comment>
<evidence type="ECO:0000313" key="2">
    <source>
        <dbReference type="Proteomes" id="UP001228376"/>
    </source>
</evidence>
<proteinExistence type="predicted"/>
<name>A0ABU5CIX6_9BACI</name>
<evidence type="ECO:0000313" key="1">
    <source>
        <dbReference type="EMBL" id="MDY0406307.1"/>
    </source>
</evidence>
<gene>
    <name evidence="1" type="ORF">P5G51_013710</name>
</gene>